<reference evidence="2" key="1">
    <citation type="journal article" date="2017" name="Front. Microbiol.">
        <title>Genome Characterization of the First Mimiviruses of Lineage C Isolated in Brazil.</title>
        <authorList>
            <person name="Assis F.L."/>
            <person name="Franco-Luiz A.P.M."/>
            <person name="Dos Santos R.N."/>
            <person name="Campos F.S."/>
            <person name="Dornas F.P."/>
            <person name="Borato P.V.M."/>
            <person name="Franco A.C."/>
            <person name="Abrahao J.S."/>
            <person name="Colson P."/>
            <person name="Scola B."/>
        </authorList>
    </citation>
    <scope>NUCLEOTIDE SEQUENCE [LARGE SCALE GENOMIC DNA]</scope>
</reference>
<feature type="compositionally biased region" description="Basic residues" evidence="1">
    <location>
        <begin position="385"/>
        <end position="402"/>
    </location>
</feature>
<evidence type="ECO:0000313" key="2">
    <source>
        <dbReference type="EMBL" id="AVG45958.1"/>
    </source>
</evidence>
<accession>A0A2L2DIG7</accession>
<proteinExistence type="predicted"/>
<dbReference type="EMBL" id="MG602507">
    <property type="protein sequence ID" value="AVG45958.1"/>
    <property type="molecule type" value="Genomic_DNA"/>
</dbReference>
<dbReference type="Pfam" id="PF19073">
    <property type="entry name" value="DUF5769"/>
    <property type="match status" value="1"/>
</dbReference>
<organismHost>
    <name type="scientific">Acanthamoeba polyphaga</name>
    <name type="common">Amoeba</name>
    <dbReference type="NCBI Taxonomy" id="5757"/>
</organismHost>
<evidence type="ECO:0000256" key="1">
    <source>
        <dbReference type="SAM" id="MobiDB-lite"/>
    </source>
</evidence>
<name>A0A2L2DIG7_MIMIV</name>
<sequence>MSTIMSSLACAAYRSAVKTSKSMEISQLLTQTRGFIIDLDETRQEFVYRERRLMAREIFQQIKMFNDTYQDVLRYRFYITTDLETSNSNLGDEMLENLSKIQCSLGKPVVYCQGGYYRDLIAGVKNFNDIDLKFPSIEFAELFVKYCITGPCVAKDASEGYSAGCISLELSNKEFEDIKLQLDLGYLHDPIHESPQHFDMDVNMLVSTLDVDDPHFMDSLQVANPDCDLKTVLDHCLDKSFVVFSQNGKALLEHEDVPMTAVYNEEGLMTDVDFDFRIFLHRPCIGMGSRGRKLRMRIDKMQERGWTQLNTECRNPQCVLASKKLVADYNSLIERREQERLKTKIQRLKNRQQHLQDSILMSMSRIPGYIPRKTANRMSHESRVRGHKKDLLRKERVKAKKAAQKESRYR</sequence>
<protein>
    <submittedName>
        <fullName evidence="2">Uncharacterized protein</fullName>
    </submittedName>
</protein>
<organism evidence="2">
    <name type="scientific">Acanthamoeba polyphaga mimivirus</name>
    <name type="common">APMV</name>
    <dbReference type="NCBI Taxonomy" id="212035"/>
    <lineage>
        <taxon>Viruses</taxon>
        <taxon>Varidnaviria</taxon>
        <taxon>Bamfordvirae</taxon>
        <taxon>Nucleocytoviricota</taxon>
        <taxon>Megaviricetes</taxon>
        <taxon>Imitervirales</taxon>
        <taxon>Mimiviridae</taxon>
        <taxon>Megamimivirinae</taxon>
        <taxon>Mimivirus</taxon>
        <taxon>Mimivirus bradfordmassiliense</taxon>
    </lineage>
</organism>
<feature type="region of interest" description="Disordered" evidence="1">
    <location>
        <begin position="371"/>
        <end position="410"/>
    </location>
</feature>
<dbReference type="Proteomes" id="UP000280369">
    <property type="component" value="Segment"/>
</dbReference>
<dbReference type="InterPro" id="IPR043908">
    <property type="entry name" value="DUF5769"/>
</dbReference>